<evidence type="ECO:0000313" key="3">
    <source>
        <dbReference type="EMBL" id="AMO68690.1"/>
    </source>
</evidence>
<dbReference type="Gene3D" id="3.30.70.1440">
    <property type="entry name" value="Multidrug efflux transporter AcrB pore domain"/>
    <property type="match status" value="1"/>
</dbReference>
<keyword evidence="2" id="KW-0812">Transmembrane</keyword>
<dbReference type="Pfam" id="PF00873">
    <property type="entry name" value="ACR_tran"/>
    <property type="match status" value="1"/>
</dbReference>
<dbReference type="SUPFAM" id="SSF82714">
    <property type="entry name" value="Multidrug efflux transporter AcrB TolC docking domain, DN and DC subdomains"/>
    <property type="match status" value="1"/>
</dbReference>
<dbReference type="STRING" id="1470434.AZF00_10455"/>
<dbReference type="SUPFAM" id="SSF82866">
    <property type="entry name" value="Multidrug efflux transporter AcrB transmembrane domain"/>
    <property type="match status" value="2"/>
</dbReference>
<organism evidence="3 4">
    <name type="scientific">Zhongshania aliphaticivorans</name>
    <dbReference type="NCBI Taxonomy" id="1470434"/>
    <lineage>
        <taxon>Bacteria</taxon>
        <taxon>Pseudomonadati</taxon>
        <taxon>Pseudomonadota</taxon>
        <taxon>Gammaproteobacteria</taxon>
        <taxon>Cellvibrionales</taxon>
        <taxon>Spongiibacteraceae</taxon>
        <taxon>Zhongshania</taxon>
    </lineage>
</organism>
<dbReference type="AlphaFoldDB" id="A0A127M612"/>
<dbReference type="GO" id="GO:0005886">
    <property type="term" value="C:plasma membrane"/>
    <property type="evidence" value="ECO:0007669"/>
    <property type="project" value="TreeGrafter"/>
</dbReference>
<dbReference type="Proteomes" id="UP000074119">
    <property type="component" value="Chromosome"/>
</dbReference>
<dbReference type="Gene3D" id="1.20.1640.10">
    <property type="entry name" value="Multidrug efflux transporter AcrB transmembrane domain"/>
    <property type="match status" value="2"/>
</dbReference>
<feature type="transmembrane region" description="Helical" evidence="2">
    <location>
        <begin position="906"/>
        <end position="927"/>
    </location>
</feature>
<feature type="transmembrane region" description="Helical" evidence="2">
    <location>
        <begin position="523"/>
        <end position="541"/>
    </location>
</feature>
<reference evidence="3 4" key="1">
    <citation type="submission" date="2015-12" db="EMBL/GenBank/DDBJ databases">
        <authorList>
            <person name="Shamseldin A."/>
            <person name="Moawad H."/>
            <person name="Abd El-Rahim W.M."/>
            <person name="Sadowsky M.J."/>
        </authorList>
    </citation>
    <scope>NUCLEOTIDE SEQUENCE [LARGE SCALE GENOMIC DNA]</scope>
    <source>
        <strain evidence="3 4">SM2</strain>
    </source>
</reference>
<dbReference type="InterPro" id="IPR001036">
    <property type="entry name" value="Acrflvin-R"/>
</dbReference>
<feature type="transmembrane region" description="Helical" evidence="2">
    <location>
        <begin position="880"/>
        <end position="900"/>
    </location>
</feature>
<dbReference type="PANTHER" id="PTHR32063">
    <property type="match status" value="1"/>
</dbReference>
<evidence type="ECO:0000256" key="2">
    <source>
        <dbReference type="SAM" id="Phobius"/>
    </source>
</evidence>
<feature type="transmembrane region" description="Helical" evidence="2">
    <location>
        <begin position="337"/>
        <end position="354"/>
    </location>
</feature>
<feature type="transmembrane region" description="Helical" evidence="2">
    <location>
        <begin position="394"/>
        <end position="413"/>
    </location>
</feature>
<dbReference type="Gene3D" id="3.30.2090.10">
    <property type="entry name" value="Multidrug efflux transporter AcrB TolC docking domain, DN and DC subdomains"/>
    <property type="match status" value="2"/>
</dbReference>
<sequence>MSQNLLNNPRMVALAFALILVAGLAAIGSLPRMEDPQMTNRHALVITAFPGASAERIETLVSEPLEDVIRRIPEVIHVTSHSSSGVSIVVVQLKDEIYGDENVVLWAEIRDKIEQSRHLLPAGASAPVVDTERGHAFTWIGALVWQGEGEVDELRLGRYAEELASRLRGLSGTDLVKLYGAPAEEVQVKVDLVKAAAVGLDVPQIAALLSSSDAKTAAGELSNATQRLSLELEGGFDELERVRRTPLLTLASGGSLQLQDIAAIYRGEPDSPSEFAIIGGQRGVAVGSRMLSDRRGDHWTERLQQEVAEFKKTLPEEVGVQELFVQERYNDVRLSELVNNILLGFIFIFIILLYTLGLRSAVIVAVSLPLTMMFSLACMRFFDLPIHQMSVTGLIVALGIMVDNAIVVVDTVMRNRRSGFSPVAASTKALRHLWIPLLGSTLTTILTFMPIVLMAGPAGEFVGPLAYAVIFSLAGSWLISLLIIAPIAGRWLDKKQRSGTSHPKLDNYFRSVLGWVLLRPRRVMLLASILPLCGFFLINTLPEQFFPPSDRDMINFELFLPAGTSIHRTLEATQKVSTLINAHPEIRALNWFVGQNGPSFYYNLKDSRDGSSNYAQAMITMVDFRAANRLVGELQTELDAAFPDYQIVVQRLAQGPPSNAPVELRLYGNDIAQLKRLGDQLRRIVLETKDVIHARDSLAEVVPKVWLDIDESEAQRSKVGLKDLSRLLAASVDGVVSSSLLDRTEQIPIRVSGAQVKQLSVDMLMSFPLALPTGSRPLSALADVSLRPAQAKISRRDGMRMNTVEVYVGNGVLPAVVLNRIKANIENDGFVVPDGYKLEIGGEAEERNNTVGKLLGSVGIILVLLVVTVVMAFDSFRLSALVFIVAIQSAGMGMLSLWFAQFPFGFTAILGLMGLMGLAVNAAIVILTELKASPLAMSGNRVEIVETVAICTKHISSTTITTVVGLLPLILSGGGFWPPFAIVLAGGTVLTTILSLFFVPAAFLVLRRPYFLKYFPKSQPDNEQPDDLLAGQAAQRKQVSDLA</sequence>
<evidence type="ECO:0000313" key="4">
    <source>
        <dbReference type="Proteomes" id="UP000074119"/>
    </source>
</evidence>
<dbReference type="PRINTS" id="PR00702">
    <property type="entry name" value="ACRIFLAVINRP"/>
</dbReference>
<name>A0A127M612_9GAMM</name>
<feature type="transmembrane region" description="Helical" evidence="2">
    <location>
        <begin position="854"/>
        <end position="873"/>
    </location>
</feature>
<dbReference type="PANTHER" id="PTHR32063:SF18">
    <property type="entry name" value="CATION EFFLUX SYSTEM PROTEIN"/>
    <property type="match status" value="1"/>
</dbReference>
<dbReference type="SUPFAM" id="SSF82693">
    <property type="entry name" value="Multidrug efflux transporter AcrB pore domain, PN1, PN2, PC1 and PC2 subdomains"/>
    <property type="match status" value="3"/>
</dbReference>
<accession>A0A127M612</accession>
<feature type="transmembrane region" description="Helical" evidence="2">
    <location>
        <begin position="433"/>
        <end position="453"/>
    </location>
</feature>
<feature type="transmembrane region" description="Helical" evidence="2">
    <location>
        <begin position="948"/>
        <end position="971"/>
    </location>
</feature>
<protein>
    <recommendedName>
        <fullName evidence="5">Cobalt-zinc-cadmium resistance protein CzcA</fullName>
    </recommendedName>
</protein>
<dbReference type="RefSeq" id="WP_062383715.1">
    <property type="nucleotide sequence ID" value="NZ_CP014544.1"/>
</dbReference>
<evidence type="ECO:0000256" key="1">
    <source>
        <dbReference type="SAM" id="MobiDB-lite"/>
    </source>
</evidence>
<feature type="transmembrane region" description="Helical" evidence="2">
    <location>
        <begin position="977"/>
        <end position="1006"/>
    </location>
</feature>
<dbReference type="EMBL" id="CP014544">
    <property type="protein sequence ID" value="AMO68690.1"/>
    <property type="molecule type" value="Genomic_DNA"/>
</dbReference>
<dbReference type="Gene3D" id="3.30.70.1320">
    <property type="entry name" value="Multidrug efflux transporter AcrB pore domain like"/>
    <property type="match status" value="1"/>
</dbReference>
<evidence type="ECO:0008006" key="5">
    <source>
        <dbReference type="Google" id="ProtNLM"/>
    </source>
</evidence>
<keyword evidence="2" id="KW-1133">Transmembrane helix</keyword>
<feature type="region of interest" description="Disordered" evidence="1">
    <location>
        <begin position="1020"/>
        <end position="1043"/>
    </location>
</feature>
<gene>
    <name evidence="3" type="ORF">AZF00_10455</name>
</gene>
<feature type="transmembrane region" description="Helical" evidence="2">
    <location>
        <begin position="465"/>
        <end position="488"/>
    </location>
</feature>
<dbReference type="KEGG" id="zal:AZF00_10455"/>
<proteinExistence type="predicted"/>
<dbReference type="GO" id="GO:0042910">
    <property type="term" value="F:xenobiotic transmembrane transporter activity"/>
    <property type="evidence" value="ECO:0007669"/>
    <property type="project" value="TreeGrafter"/>
</dbReference>
<keyword evidence="2" id="KW-0472">Membrane</keyword>
<dbReference type="Gene3D" id="3.30.70.1430">
    <property type="entry name" value="Multidrug efflux transporter AcrB pore domain"/>
    <property type="match status" value="2"/>
</dbReference>
<dbReference type="InterPro" id="IPR027463">
    <property type="entry name" value="AcrB_DN_DC_subdom"/>
</dbReference>